<evidence type="ECO:0000313" key="4">
    <source>
        <dbReference type="EMBL" id="KAJ4486521.1"/>
    </source>
</evidence>
<dbReference type="Proteomes" id="UP001150238">
    <property type="component" value="Unassembled WGS sequence"/>
</dbReference>
<feature type="region of interest" description="Disordered" evidence="1">
    <location>
        <begin position="267"/>
        <end position="308"/>
    </location>
</feature>
<keyword evidence="2" id="KW-1133">Transmembrane helix</keyword>
<evidence type="ECO:0008006" key="6">
    <source>
        <dbReference type="Google" id="ProtNLM"/>
    </source>
</evidence>
<comment type="caution">
    <text evidence="4">The sequence shown here is derived from an EMBL/GenBank/DDBJ whole genome shotgun (WGS) entry which is preliminary data.</text>
</comment>
<dbReference type="AlphaFoldDB" id="A0A9W9ANX6"/>
<name>A0A9W9ANX6_9AGAR</name>
<evidence type="ECO:0000256" key="2">
    <source>
        <dbReference type="SAM" id="Phobius"/>
    </source>
</evidence>
<keyword evidence="3" id="KW-0732">Signal</keyword>
<keyword evidence="2" id="KW-0472">Membrane</keyword>
<feature type="transmembrane region" description="Helical" evidence="2">
    <location>
        <begin position="232"/>
        <end position="256"/>
    </location>
</feature>
<evidence type="ECO:0000256" key="1">
    <source>
        <dbReference type="SAM" id="MobiDB-lite"/>
    </source>
</evidence>
<organism evidence="4 5">
    <name type="scientific">Lentinula lateritia</name>
    <dbReference type="NCBI Taxonomy" id="40482"/>
    <lineage>
        <taxon>Eukaryota</taxon>
        <taxon>Fungi</taxon>
        <taxon>Dikarya</taxon>
        <taxon>Basidiomycota</taxon>
        <taxon>Agaricomycotina</taxon>
        <taxon>Agaricomycetes</taxon>
        <taxon>Agaricomycetidae</taxon>
        <taxon>Agaricales</taxon>
        <taxon>Marasmiineae</taxon>
        <taxon>Omphalotaceae</taxon>
        <taxon>Lentinula</taxon>
    </lineage>
</organism>
<feature type="signal peptide" evidence="3">
    <location>
        <begin position="1"/>
        <end position="26"/>
    </location>
</feature>
<sequence length="400" mass="43075">MNTRHLLRLCVLSCAIFTFFAQPASSFDLTFAGPTILGQNVSVVWNRNSTDSTAWFLQEISVNNTDPSPPIFISAPAEPQGVQTVLMPSKGPAGTLRLRVMAMSPETTIFATDFFVSSSSGFQTTVITDIIVTSNGATITQPSTSTVTETASRIEDVSFSPNPSRSDFETSATLKETSGVTSLPASQSISVEGTSSITIFGLPGTIVSASNPSTSTVLVADSSPSTKNRTGMIVGVTVGVATVLILLIVLGAWCFVRERAKTRVNYPGEQQKTDMPSPFNLPTLDSDDGERSDTLLNPPNNMSTLPETRGRSMLRRPLRNGLIFPFHYHSPASPLIPEKRQATSGSTSTVAAHRASHIESLWVNDNDRLVQIMESGVDTKFLGIGTSRMTEWDDMPPKYS</sequence>
<keyword evidence="2" id="KW-0812">Transmembrane</keyword>
<proteinExistence type="predicted"/>
<evidence type="ECO:0000313" key="5">
    <source>
        <dbReference type="Proteomes" id="UP001150238"/>
    </source>
</evidence>
<protein>
    <recommendedName>
        <fullName evidence="6">Mid2 domain-containing protein</fullName>
    </recommendedName>
</protein>
<accession>A0A9W9ANX6</accession>
<feature type="chain" id="PRO_5040915668" description="Mid2 domain-containing protein" evidence="3">
    <location>
        <begin position="27"/>
        <end position="400"/>
    </location>
</feature>
<gene>
    <name evidence="4" type="ORF">C8J55DRAFT_507891</name>
</gene>
<feature type="compositionally biased region" description="Polar residues" evidence="1">
    <location>
        <begin position="294"/>
        <end position="306"/>
    </location>
</feature>
<dbReference type="EMBL" id="JANVFS010000010">
    <property type="protein sequence ID" value="KAJ4486521.1"/>
    <property type="molecule type" value="Genomic_DNA"/>
</dbReference>
<reference evidence="4" key="1">
    <citation type="submission" date="2022-08" db="EMBL/GenBank/DDBJ databases">
        <authorList>
            <consortium name="DOE Joint Genome Institute"/>
            <person name="Min B."/>
            <person name="Riley R."/>
            <person name="Sierra-Patev S."/>
            <person name="Naranjo-Ortiz M."/>
            <person name="Looney B."/>
            <person name="Konkel Z."/>
            <person name="Slot J.C."/>
            <person name="Sakamoto Y."/>
            <person name="Steenwyk J.L."/>
            <person name="Rokas A."/>
            <person name="Carro J."/>
            <person name="Camarero S."/>
            <person name="Ferreira P."/>
            <person name="Molpeceres G."/>
            <person name="Ruiz-Duenas F.J."/>
            <person name="Serrano A."/>
            <person name="Henrissat B."/>
            <person name="Drula E."/>
            <person name="Hughes K.W."/>
            <person name="Mata J.L."/>
            <person name="Ishikawa N.K."/>
            <person name="Vargas-Isla R."/>
            <person name="Ushijima S."/>
            <person name="Smith C.A."/>
            <person name="Ahrendt S."/>
            <person name="Andreopoulos W."/>
            <person name="He G."/>
            <person name="Labutti K."/>
            <person name="Lipzen A."/>
            <person name="Ng V."/>
            <person name="Sandor L."/>
            <person name="Barry K."/>
            <person name="Martinez A.T."/>
            <person name="Xiao Y."/>
            <person name="Gibbons J.G."/>
            <person name="Terashima K."/>
            <person name="Hibbett D.S."/>
            <person name="Grigoriev I.V."/>
        </authorList>
    </citation>
    <scope>NUCLEOTIDE SEQUENCE</scope>
    <source>
        <strain evidence="4">Sp2 HRB7682 ss15</strain>
    </source>
</reference>
<evidence type="ECO:0000256" key="3">
    <source>
        <dbReference type="SAM" id="SignalP"/>
    </source>
</evidence>
<reference evidence="4" key="2">
    <citation type="journal article" date="2023" name="Proc. Natl. Acad. Sci. U.S.A.">
        <title>A global phylogenomic analysis of the shiitake genus Lentinula.</title>
        <authorList>
            <person name="Sierra-Patev S."/>
            <person name="Min B."/>
            <person name="Naranjo-Ortiz M."/>
            <person name="Looney B."/>
            <person name="Konkel Z."/>
            <person name="Slot J.C."/>
            <person name="Sakamoto Y."/>
            <person name="Steenwyk J.L."/>
            <person name="Rokas A."/>
            <person name="Carro J."/>
            <person name="Camarero S."/>
            <person name="Ferreira P."/>
            <person name="Molpeceres G."/>
            <person name="Ruiz-Duenas F.J."/>
            <person name="Serrano A."/>
            <person name="Henrissat B."/>
            <person name="Drula E."/>
            <person name="Hughes K.W."/>
            <person name="Mata J.L."/>
            <person name="Ishikawa N.K."/>
            <person name="Vargas-Isla R."/>
            <person name="Ushijima S."/>
            <person name="Smith C.A."/>
            <person name="Donoghue J."/>
            <person name="Ahrendt S."/>
            <person name="Andreopoulos W."/>
            <person name="He G."/>
            <person name="LaButti K."/>
            <person name="Lipzen A."/>
            <person name="Ng V."/>
            <person name="Riley R."/>
            <person name="Sandor L."/>
            <person name="Barry K."/>
            <person name="Martinez A.T."/>
            <person name="Xiao Y."/>
            <person name="Gibbons J.G."/>
            <person name="Terashima K."/>
            <person name="Grigoriev I.V."/>
            <person name="Hibbett D."/>
        </authorList>
    </citation>
    <scope>NUCLEOTIDE SEQUENCE</scope>
    <source>
        <strain evidence="4">Sp2 HRB7682 ss15</strain>
    </source>
</reference>